<proteinExistence type="predicted"/>
<reference evidence="1 2" key="1">
    <citation type="submission" date="2020-08" db="EMBL/GenBank/DDBJ databases">
        <title>Genomic Encyclopedia of Type Strains, Phase III (KMG-III): the genomes of soil and plant-associated and newly described type strains.</title>
        <authorList>
            <person name="Whitman W."/>
        </authorList>
    </citation>
    <scope>NUCLEOTIDE SEQUENCE [LARGE SCALE GENOMIC DNA]</scope>
    <source>
        <strain evidence="1 2">CECT 8693</strain>
    </source>
</reference>
<organism evidence="1 2">
    <name type="scientific">Fontibacillus solani</name>
    <dbReference type="NCBI Taxonomy" id="1572857"/>
    <lineage>
        <taxon>Bacteria</taxon>
        <taxon>Bacillati</taxon>
        <taxon>Bacillota</taxon>
        <taxon>Bacilli</taxon>
        <taxon>Bacillales</taxon>
        <taxon>Paenibacillaceae</taxon>
        <taxon>Fontibacillus</taxon>
    </lineage>
</organism>
<comment type="caution">
    <text evidence="1">The sequence shown here is derived from an EMBL/GenBank/DDBJ whole genome shotgun (WGS) entry which is preliminary data.</text>
</comment>
<accession>A0A7W3SR78</accession>
<evidence type="ECO:0000313" key="1">
    <source>
        <dbReference type="EMBL" id="MBA9084584.1"/>
    </source>
</evidence>
<dbReference type="AlphaFoldDB" id="A0A7W3SR78"/>
<sequence>MENAETEFDSYIVRDFFDTYNEHYLKNYILYKSSFKEDIEYSDIISLLSNFLLHSKTEREESDRFYKKHHNFSDMLKTADNDQRYDAWVDSVFNARDEINHDRKSIIQITNRQNKNPNHPSWKSINEIKTPLADMTESQMQLFELISTLKKRSKNTDSKMERWNLCKIAKNLQHSLKTEVEAVDVCFSIKKRQVEPEYMHIIINKILFNLDYTSPNSIYGLIISYHDLWSTYQDQVGSPIYTILKEFRLHVDQIKLKNEHQQQILYAFLDNYHGKILRRDKDGKKGNFSDAGHGDRKNDA</sequence>
<protein>
    <submittedName>
        <fullName evidence="1">Uncharacterized protein</fullName>
    </submittedName>
</protein>
<gene>
    <name evidence="1" type="ORF">FHR92_001041</name>
</gene>
<dbReference type="Proteomes" id="UP000567067">
    <property type="component" value="Unassembled WGS sequence"/>
</dbReference>
<keyword evidence="2" id="KW-1185">Reference proteome</keyword>
<name>A0A7W3SR78_9BACL</name>
<evidence type="ECO:0000313" key="2">
    <source>
        <dbReference type="Proteomes" id="UP000567067"/>
    </source>
</evidence>
<dbReference type="RefSeq" id="WP_182534594.1">
    <property type="nucleotide sequence ID" value="NZ_JACJIP010000004.1"/>
</dbReference>
<dbReference type="EMBL" id="JACJIP010000004">
    <property type="protein sequence ID" value="MBA9084584.1"/>
    <property type="molecule type" value="Genomic_DNA"/>
</dbReference>